<evidence type="ECO:0000256" key="2">
    <source>
        <dbReference type="ARBA" id="ARBA00007708"/>
    </source>
</evidence>
<evidence type="ECO:0000259" key="7">
    <source>
        <dbReference type="PROSITE" id="PS50179"/>
    </source>
</evidence>
<evidence type="ECO:0000256" key="3">
    <source>
        <dbReference type="ARBA" id="ARBA00022448"/>
    </source>
</evidence>
<feature type="compositionally biased region" description="Polar residues" evidence="6">
    <location>
        <begin position="400"/>
        <end position="423"/>
    </location>
</feature>
<keyword evidence="9" id="KW-1185">Reference proteome</keyword>
<dbReference type="InterPro" id="IPR004152">
    <property type="entry name" value="GAT_dom"/>
</dbReference>
<sequence length="624" mass="67991">MVNPIVERATSDMLIGPDWAANMEICDMINRDYGQTKDVVKGIKKRLGSKHPKVQLLALTLLETIFKNCGNISHAHVAEKEIPHDMVKIVKKKRAGAVFPHKSEGPAPGFTPIQKQQVVLDNQNLHNPDYQQDAPGSSSDVKFSALSLSEIQLARGVVDVLKEMLNALDPGNKEDIRQDVVVDLVEQCHNYKQRAVHLVNSTSDESLLCEGLSLNDELERVLSKHEAIASGTSVLKGEPKSELVGAHRNDHFPLGNTGDNNQQPEKKLPSNTTGSSTQTVNQSSSASPSIDCTASPAKFDPKLDLLSGDDYIHPDANISLALVPLTEQQPTTPLSEQNALVPFDVHYDRNQATEAQSNNPGDQSHGSVSNFHQHQVFQPPQGGLHLNGTVQFPTSAHCEQSLYTNTSGPGPSMTSQVSQSEQKQPLGPYNGSENQESFPPPPWESQPVGDNGLVASDEYHHPMTVTQAVFKHVRNGLYPQGLQPIANDQVVGVYIQPIVGSQISTLDGQFSLNDQLDLAPQTFHRGAYGAMLSQQTGQMATLYPLQMFGNQFYGHIQPKGTQYLEQRTYISDDNGLRNSSYQISALPSMPPNKPSKPEDNLFGDLVDLAKFKAMKSTPAAAGGD</sequence>
<feature type="region of interest" description="Disordered" evidence="6">
    <location>
        <begin position="400"/>
        <end position="451"/>
    </location>
</feature>
<dbReference type="InterPro" id="IPR044836">
    <property type="entry name" value="TOL_plant"/>
</dbReference>
<comment type="subcellular location">
    <subcellularLocation>
        <location evidence="1">Membrane</location>
        <topology evidence="1">Peripheral membrane protein</topology>
    </subcellularLocation>
</comment>
<dbReference type="PROSITE" id="PS50909">
    <property type="entry name" value="GAT"/>
    <property type="match status" value="1"/>
</dbReference>
<dbReference type="SUPFAM" id="SSF89009">
    <property type="entry name" value="GAT-like domain"/>
    <property type="match status" value="1"/>
</dbReference>
<evidence type="ECO:0000313" key="10">
    <source>
        <dbReference type="RefSeq" id="XP_050939476.1"/>
    </source>
</evidence>
<accession>A0ABM3KNW3</accession>
<evidence type="ECO:0000256" key="4">
    <source>
        <dbReference type="ARBA" id="ARBA00022927"/>
    </source>
</evidence>
<dbReference type="CDD" id="cd03561">
    <property type="entry name" value="VHS"/>
    <property type="match status" value="1"/>
</dbReference>
<keyword evidence="4" id="KW-0653">Protein transport</keyword>
<dbReference type="InterPro" id="IPR002014">
    <property type="entry name" value="VHS_dom"/>
</dbReference>
<reference evidence="10 11" key="1">
    <citation type="submission" date="2025-05" db="UniProtKB">
        <authorList>
            <consortium name="RefSeq"/>
        </authorList>
    </citation>
    <scope>IDENTIFICATION</scope>
    <source>
        <tissue evidence="10 11">Stem</tissue>
    </source>
</reference>
<feature type="compositionally biased region" description="Polar residues" evidence="6">
    <location>
        <begin position="257"/>
        <end position="292"/>
    </location>
</feature>
<dbReference type="PROSITE" id="PS50179">
    <property type="entry name" value="VHS"/>
    <property type="match status" value="1"/>
</dbReference>
<feature type="region of interest" description="Disordered" evidence="6">
    <location>
        <begin position="245"/>
        <end position="293"/>
    </location>
</feature>
<organism evidence="9 10">
    <name type="scientific">Cucumis melo</name>
    <name type="common">Muskmelon</name>
    <dbReference type="NCBI Taxonomy" id="3656"/>
    <lineage>
        <taxon>Eukaryota</taxon>
        <taxon>Viridiplantae</taxon>
        <taxon>Streptophyta</taxon>
        <taxon>Embryophyta</taxon>
        <taxon>Tracheophyta</taxon>
        <taxon>Spermatophyta</taxon>
        <taxon>Magnoliopsida</taxon>
        <taxon>eudicotyledons</taxon>
        <taxon>Gunneridae</taxon>
        <taxon>Pentapetalae</taxon>
        <taxon>rosids</taxon>
        <taxon>fabids</taxon>
        <taxon>Cucurbitales</taxon>
        <taxon>Cucurbitaceae</taxon>
        <taxon>Benincaseae</taxon>
        <taxon>Cucumis</taxon>
    </lineage>
</organism>
<dbReference type="InterPro" id="IPR008942">
    <property type="entry name" value="ENTH_VHS"/>
</dbReference>
<evidence type="ECO:0000256" key="6">
    <source>
        <dbReference type="SAM" id="MobiDB-lite"/>
    </source>
</evidence>
<dbReference type="RefSeq" id="XP_050939476.1">
    <property type="nucleotide sequence ID" value="XM_051083519.1"/>
</dbReference>
<keyword evidence="3" id="KW-0813">Transport</keyword>
<proteinExistence type="inferred from homology"/>
<comment type="similarity">
    <text evidence="2">Belongs to the TOM1 family.</text>
</comment>
<keyword evidence="5" id="KW-0472">Membrane</keyword>
<dbReference type="PANTHER" id="PTHR45898">
    <property type="entry name" value="TOM1-LIKE PROTEIN"/>
    <property type="match status" value="1"/>
</dbReference>
<evidence type="ECO:0000313" key="9">
    <source>
        <dbReference type="Proteomes" id="UP001652600"/>
    </source>
</evidence>
<dbReference type="CDD" id="cd14231">
    <property type="entry name" value="GAT_GGA-like_plant"/>
    <property type="match status" value="1"/>
</dbReference>
<name>A0ABM3KNW3_CUCME</name>
<dbReference type="Gene3D" id="1.20.58.160">
    <property type="match status" value="1"/>
</dbReference>
<dbReference type="PANTHER" id="PTHR45898:SF4">
    <property type="entry name" value="TARGET OF MYB PROTEIN 1"/>
    <property type="match status" value="1"/>
</dbReference>
<dbReference type="Proteomes" id="UP001652600">
    <property type="component" value="Chromosome 4"/>
</dbReference>
<evidence type="ECO:0000256" key="5">
    <source>
        <dbReference type="ARBA" id="ARBA00023136"/>
    </source>
</evidence>
<evidence type="ECO:0000259" key="8">
    <source>
        <dbReference type="PROSITE" id="PS50909"/>
    </source>
</evidence>
<dbReference type="SUPFAM" id="SSF48464">
    <property type="entry name" value="ENTH/VHS domain"/>
    <property type="match status" value="1"/>
</dbReference>
<protein>
    <submittedName>
        <fullName evidence="10 11">TOM1-like protein 9 isoform X2</fullName>
    </submittedName>
</protein>
<feature type="domain" description="GAT" evidence="8">
    <location>
        <begin position="142"/>
        <end position="230"/>
    </location>
</feature>
<dbReference type="InterPro" id="IPR038425">
    <property type="entry name" value="GAT_sf"/>
</dbReference>
<gene>
    <name evidence="10 11" type="primary">LOC103503594</name>
</gene>
<dbReference type="Gene3D" id="1.25.40.90">
    <property type="match status" value="1"/>
</dbReference>
<dbReference type="Pfam" id="PF00790">
    <property type="entry name" value="VHS"/>
    <property type="match status" value="1"/>
</dbReference>
<dbReference type="SMART" id="SM00288">
    <property type="entry name" value="VHS"/>
    <property type="match status" value="1"/>
</dbReference>
<dbReference type="GeneID" id="103503594"/>
<evidence type="ECO:0000313" key="11">
    <source>
        <dbReference type="RefSeq" id="XP_050939477.1"/>
    </source>
</evidence>
<feature type="domain" description="VHS" evidence="7">
    <location>
        <begin position="9"/>
        <end position="95"/>
    </location>
</feature>
<evidence type="ECO:0000256" key="1">
    <source>
        <dbReference type="ARBA" id="ARBA00004170"/>
    </source>
</evidence>
<dbReference type="Pfam" id="PF03127">
    <property type="entry name" value="GAT"/>
    <property type="match status" value="1"/>
</dbReference>
<dbReference type="RefSeq" id="XP_050939477.1">
    <property type="nucleotide sequence ID" value="XM_051083520.1"/>
</dbReference>